<accession>A0AAD6U6L0</accession>
<protein>
    <submittedName>
        <fullName evidence="1">Uncharacterized protein</fullName>
    </submittedName>
</protein>
<evidence type="ECO:0000313" key="1">
    <source>
        <dbReference type="EMBL" id="KAJ7090802.1"/>
    </source>
</evidence>
<dbReference type="Gene3D" id="3.20.20.190">
    <property type="entry name" value="Phosphatidylinositol (PI) phosphodiesterase"/>
    <property type="match status" value="1"/>
</dbReference>
<sequence>MGHLAKAMNHSAADPTSAEVLYICFASAHANADSVPVTPNIIALGNETTKGMNERLLPWFRQHKRKHFGIVLLDFYHSQPELVEAIIGM</sequence>
<name>A0AAD6U6L0_9AGAR</name>
<dbReference type="GO" id="GO:0008081">
    <property type="term" value="F:phosphoric diester hydrolase activity"/>
    <property type="evidence" value="ECO:0007669"/>
    <property type="project" value="InterPro"/>
</dbReference>
<evidence type="ECO:0000313" key="2">
    <source>
        <dbReference type="Proteomes" id="UP001222325"/>
    </source>
</evidence>
<dbReference type="Proteomes" id="UP001222325">
    <property type="component" value="Unassembled WGS sequence"/>
</dbReference>
<comment type="caution">
    <text evidence="1">The sequence shown here is derived from an EMBL/GenBank/DDBJ whole genome shotgun (WGS) entry which is preliminary data.</text>
</comment>
<dbReference type="SUPFAM" id="SSF51695">
    <property type="entry name" value="PLC-like phosphodiesterases"/>
    <property type="match status" value="1"/>
</dbReference>
<proteinExistence type="predicted"/>
<dbReference type="EMBL" id="JARJCN010000021">
    <property type="protein sequence ID" value="KAJ7090802.1"/>
    <property type="molecule type" value="Genomic_DNA"/>
</dbReference>
<reference evidence="1" key="1">
    <citation type="submission" date="2023-03" db="EMBL/GenBank/DDBJ databases">
        <title>Massive genome expansion in bonnet fungi (Mycena s.s.) driven by repeated elements and novel gene families across ecological guilds.</title>
        <authorList>
            <consortium name="Lawrence Berkeley National Laboratory"/>
            <person name="Harder C.B."/>
            <person name="Miyauchi S."/>
            <person name="Viragh M."/>
            <person name="Kuo A."/>
            <person name="Thoen E."/>
            <person name="Andreopoulos B."/>
            <person name="Lu D."/>
            <person name="Skrede I."/>
            <person name="Drula E."/>
            <person name="Henrissat B."/>
            <person name="Morin E."/>
            <person name="Kohler A."/>
            <person name="Barry K."/>
            <person name="LaButti K."/>
            <person name="Morin E."/>
            <person name="Salamov A."/>
            <person name="Lipzen A."/>
            <person name="Mereny Z."/>
            <person name="Hegedus B."/>
            <person name="Baldrian P."/>
            <person name="Stursova M."/>
            <person name="Weitz H."/>
            <person name="Taylor A."/>
            <person name="Grigoriev I.V."/>
            <person name="Nagy L.G."/>
            <person name="Martin F."/>
            <person name="Kauserud H."/>
        </authorList>
    </citation>
    <scope>NUCLEOTIDE SEQUENCE</scope>
    <source>
        <strain evidence="1">CBHHK173m</strain>
    </source>
</reference>
<keyword evidence="2" id="KW-1185">Reference proteome</keyword>
<dbReference type="AlphaFoldDB" id="A0AAD6U6L0"/>
<gene>
    <name evidence="1" type="ORF">B0H15DRAFT_948574</name>
</gene>
<organism evidence="1 2">
    <name type="scientific">Mycena belliarum</name>
    <dbReference type="NCBI Taxonomy" id="1033014"/>
    <lineage>
        <taxon>Eukaryota</taxon>
        <taxon>Fungi</taxon>
        <taxon>Dikarya</taxon>
        <taxon>Basidiomycota</taxon>
        <taxon>Agaricomycotina</taxon>
        <taxon>Agaricomycetes</taxon>
        <taxon>Agaricomycetidae</taxon>
        <taxon>Agaricales</taxon>
        <taxon>Marasmiineae</taxon>
        <taxon>Mycenaceae</taxon>
        <taxon>Mycena</taxon>
    </lineage>
</organism>
<dbReference type="InterPro" id="IPR017946">
    <property type="entry name" value="PLC-like_Pdiesterase_TIM-brl"/>
</dbReference>
<dbReference type="GO" id="GO:0006629">
    <property type="term" value="P:lipid metabolic process"/>
    <property type="evidence" value="ECO:0007669"/>
    <property type="project" value="InterPro"/>
</dbReference>